<sequence>MTSEQKYPGYEELTSYLTRSRDKSFWSFLLYCRDAIVATTSPTSRWYDLDNFWYKCFLVEAKELLNQNDFNNLEKQVSEDRKCYNFEDYWNDVIDACKIKQKILAYEKEKERIQLEHLHKLNEIDKKIEMENIELQRQT</sequence>
<reference evidence="1" key="1">
    <citation type="submission" date="2021-06" db="EMBL/GenBank/DDBJ databases">
        <authorList>
            <person name="Kallberg Y."/>
            <person name="Tangrot J."/>
            <person name="Rosling A."/>
        </authorList>
    </citation>
    <scope>NUCLEOTIDE SEQUENCE</scope>
    <source>
        <strain evidence="1">AZ414A</strain>
    </source>
</reference>
<name>A0A9N9A516_9GLOM</name>
<protein>
    <submittedName>
        <fullName evidence="1">3422_t:CDS:1</fullName>
    </submittedName>
</protein>
<comment type="caution">
    <text evidence="1">The sequence shown here is derived from an EMBL/GenBank/DDBJ whole genome shotgun (WGS) entry which is preliminary data.</text>
</comment>
<proteinExistence type="predicted"/>
<evidence type="ECO:0000313" key="2">
    <source>
        <dbReference type="Proteomes" id="UP000789706"/>
    </source>
</evidence>
<dbReference type="OrthoDB" id="2382575at2759"/>
<dbReference type="AlphaFoldDB" id="A0A9N9A516"/>
<gene>
    <name evidence="1" type="ORF">DEBURN_LOCUS5610</name>
</gene>
<dbReference type="Proteomes" id="UP000789706">
    <property type="component" value="Unassembled WGS sequence"/>
</dbReference>
<organism evidence="1 2">
    <name type="scientific">Diversispora eburnea</name>
    <dbReference type="NCBI Taxonomy" id="1213867"/>
    <lineage>
        <taxon>Eukaryota</taxon>
        <taxon>Fungi</taxon>
        <taxon>Fungi incertae sedis</taxon>
        <taxon>Mucoromycota</taxon>
        <taxon>Glomeromycotina</taxon>
        <taxon>Glomeromycetes</taxon>
        <taxon>Diversisporales</taxon>
        <taxon>Diversisporaceae</taxon>
        <taxon>Diversispora</taxon>
    </lineage>
</organism>
<evidence type="ECO:0000313" key="1">
    <source>
        <dbReference type="EMBL" id="CAG8519976.1"/>
    </source>
</evidence>
<keyword evidence="2" id="KW-1185">Reference proteome</keyword>
<accession>A0A9N9A516</accession>
<dbReference type="EMBL" id="CAJVPK010000510">
    <property type="protein sequence ID" value="CAG8519976.1"/>
    <property type="molecule type" value="Genomic_DNA"/>
</dbReference>